<evidence type="ECO:0000259" key="1">
    <source>
        <dbReference type="Pfam" id="PF14522"/>
    </source>
</evidence>
<evidence type="ECO:0000313" key="3">
    <source>
        <dbReference type="Proteomes" id="UP000273405"/>
    </source>
</evidence>
<organism evidence="2 3">
    <name type="scientific">Corallococcus sicarius</name>
    <dbReference type="NCBI Taxonomy" id="2316726"/>
    <lineage>
        <taxon>Bacteria</taxon>
        <taxon>Pseudomonadati</taxon>
        <taxon>Myxococcota</taxon>
        <taxon>Myxococcia</taxon>
        <taxon>Myxococcales</taxon>
        <taxon>Cystobacterineae</taxon>
        <taxon>Myxococcaceae</taxon>
        <taxon>Corallococcus</taxon>
    </lineage>
</organism>
<name>A0A3A8NPX1_9BACT</name>
<dbReference type="SUPFAM" id="SSF48695">
    <property type="entry name" value="Multiheme cytochromes"/>
    <property type="match status" value="1"/>
</dbReference>
<dbReference type="OrthoDB" id="14108at2"/>
<dbReference type="Gene3D" id="3.90.10.10">
    <property type="entry name" value="Cytochrome C3"/>
    <property type="match status" value="1"/>
</dbReference>
<evidence type="ECO:0000313" key="2">
    <source>
        <dbReference type="EMBL" id="RKH46113.1"/>
    </source>
</evidence>
<dbReference type="InterPro" id="IPR026352">
    <property type="entry name" value="Nanowire_3heme"/>
</dbReference>
<accession>A0A3A8NPX1</accession>
<proteinExistence type="predicted"/>
<reference evidence="3" key="1">
    <citation type="submission" date="2018-09" db="EMBL/GenBank/DDBJ databases">
        <authorList>
            <person name="Livingstone P.G."/>
            <person name="Whitworth D.E."/>
        </authorList>
    </citation>
    <scope>NUCLEOTIDE SEQUENCE [LARGE SCALE GENOMIC DNA]</scope>
    <source>
        <strain evidence="3">CA040B</strain>
    </source>
</reference>
<dbReference type="EMBL" id="RAWG01000026">
    <property type="protein sequence ID" value="RKH46113.1"/>
    <property type="molecule type" value="Genomic_DNA"/>
</dbReference>
<dbReference type="NCBIfam" id="TIGR04257">
    <property type="entry name" value="nanowire_3heme"/>
    <property type="match status" value="1"/>
</dbReference>
<dbReference type="InterPro" id="IPR036280">
    <property type="entry name" value="Multihaem_cyt_sf"/>
</dbReference>
<dbReference type="Proteomes" id="UP000273405">
    <property type="component" value="Unassembled WGS sequence"/>
</dbReference>
<dbReference type="InterPro" id="IPR029467">
    <property type="entry name" value="Cyt_c7-like"/>
</dbReference>
<protein>
    <recommendedName>
        <fullName evidence="1">Cytochrome c7-like domain-containing protein</fullName>
    </recommendedName>
</protein>
<gene>
    <name evidence="2" type="ORF">D7X12_06045</name>
</gene>
<keyword evidence="3" id="KW-1185">Reference proteome</keyword>
<dbReference type="AlphaFoldDB" id="A0A3A8NPX1"/>
<comment type="caution">
    <text evidence="2">The sequence shown here is derived from an EMBL/GenBank/DDBJ whole genome shotgun (WGS) entry which is preliminary data.</text>
</comment>
<dbReference type="Pfam" id="PF14522">
    <property type="entry name" value="Cytochrome_C7"/>
    <property type="match status" value="1"/>
</dbReference>
<sequence>MSLVLLRRWRWQVGLCALLLVTTPIFAVNAPQDVRIPPLKERTTPAPALFSHWAHNAQHCYSCHPGAFPQAPLGFTHQDMREGRYCGSCHDGQAAKAVRTLSCEACHAPR</sequence>
<feature type="domain" description="Cytochrome c7-like" evidence="1">
    <location>
        <begin position="49"/>
        <end position="107"/>
    </location>
</feature>
<dbReference type="RefSeq" id="WP_120624307.1">
    <property type="nucleotide sequence ID" value="NZ_RAWG01000026.1"/>
</dbReference>